<proteinExistence type="inferred from homology"/>
<gene>
    <name evidence="9" type="ORF">ACIBG2_24210</name>
</gene>
<evidence type="ECO:0000256" key="4">
    <source>
        <dbReference type="ARBA" id="ARBA00022801"/>
    </source>
</evidence>
<keyword evidence="1" id="KW-0540">Nuclease</keyword>
<dbReference type="CDD" id="cd09883">
    <property type="entry name" value="PIN_VapC_PhoHL-ATPase"/>
    <property type="match status" value="1"/>
</dbReference>
<evidence type="ECO:0000256" key="1">
    <source>
        <dbReference type="ARBA" id="ARBA00022722"/>
    </source>
</evidence>
<dbReference type="SUPFAM" id="SSF52540">
    <property type="entry name" value="P-loop containing nucleoside triphosphate hydrolases"/>
    <property type="match status" value="1"/>
</dbReference>
<dbReference type="SUPFAM" id="SSF88723">
    <property type="entry name" value="PIN domain-like"/>
    <property type="match status" value="1"/>
</dbReference>
<accession>A0ABW7YXD8</accession>
<evidence type="ECO:0000256" key="3">
    <source>
        <dbReference type="ARBA" id="ARBA00022741"/>
    </source>
</evidence>
<keyword evidence="10" id="KW-1185">Reference proteome</keyword>
<evidence type="ECO:0000256" key="5">
    <source>
        <dbReference type="ARBA" id="ARBA00022840"/>
    </source>
</evidence>
<dbReference type="Gene3D" id="3.40.50.300">
    <property type="entry name" value="P-loop containing nucleotide triphosphate hydrolases"/>
    <property type="match status" value="1"/>
</dbReference>
<dbReference type="Pfam" id="PF02562">
    <property type="entry name" value="PhoH"/>
    <property type="match status" value="1"/>
</dbReference>
<protein>
    <submittedName>
        <fullName evidence="9">PhoH family protein</fullName>
    </submittedName>
</protein>
<dbReference type="InterPro" id="IPR002716">
    <property type="entry name" value="PIN_dom"/>
</dbReference>
<dbReference type="Pfam" id="PF13638">
    <property type="entry name" value="PIN_4"/>
    <property type="match status" value="1"/>
</dbReference>
<feature type="domain" description="PIN" evidence="8">
    <location>
        <begin position="15"/>
        <end position="140"/>
    </location>
</feature>
<keyword evidence="2" id="KW-0479">Metal-binding</keyword>
<dbReference type="InterPro" id="IPR029060">
    <property type="entry name" value="PIN-like_dom_sf"/>
</dbReference>
<dbReference type="EMBL" id="JBITGY010000006">
    <property type="protein sequence ID" value="MFI6500503.1"/>
    <property type="molecule type" value="Genomic_DNA"/>
</dbReference>
<dbReference type="InterPro" id="IPR027417">
    <property type="entry name" value="P-loop_NTPase"/>
</dbReference>
<dbReference type="PANTHER" id="PTHR30473:SF2">
    <property type="entry name" value="PIN DOMAIN-CONTAINING PROTEIN"/>
    <property type="match status" value="1"/>
</dbReference>
<evidence type="ECO:0000256" key="6">
    <source>
        <dbReference type="ARBA" id="ARBA00022842"/>
    </source>
</evidence>
<comment type="caution">
    <text evidence="9">The sequence shown here is derived from an EMBL/GenBank/DDBJ whole genome shotgun (WGS) entry which is preliminary data.</text>
</comment>
<dbReference type="PANTHER" id="PTHR30473">
    <property type="entry name" value="PROTEIN PHOH"/>
    <property type="match status" value="1"/>
</dbReference>
<dbReference type="SMART" id="SM00670">
    <property type="entry name" value="PINc"/>
    <property type="match status" value="1"/>
</dbReference>
<dbReference type="Gene3D" id="3.40.50.1010">
    <property type="entry name" value="5'-nuclease"/>
    <property type="match status" value="1"/>
</dbReference>
<evidence type="ECO:0000256" key="2">
    <source>
        <dbReference type="ARBA" id="ARBA00022723"/>
    </source>
</evidence>
<evidence type="ECO:0000313" key="10">
    <source>
        <dbReference type="Proteomes" id="UP001612741"/>
    </source>
</evidence>
<dbReference type="InterPro" id="IPR051451">
    <property type="entry name" value="PhoH2-like"/>
</dbReference>
<keyword evidence="5" id="KW-0067">ATP-binding</keyword>
<comment type="similarity">
    <text evidence="7">In the N-terminal section; belongs to the PINc/VapC protein family.</text>
</comment>
<organism evidence="9 10">
    <name type="scientific">Nonomuraea typhae</name>
    <dbReference type="NCBI Taxonomy" id="2603600"/>
    <lineage>
        <taxon>Bacteria</taxon>
        <taxon>Bacillati</taxon>
        <taxon>Actinomycetota</taxon>
        <taxon>Actinomycetes</taxon>
        <taxon>Streptosporangiales</taxon>
        <taxon>Streptosporangiaceae</taxon>
        <taxon>Nonomuraea</taxon>
    </lineage>
</organism>
<sequence>MALSSSNPSTNPAKRTYVLDTSVLLADPAAMTRFAEHEVVLPIVVITELEGKRHHPELGYFARKALRYLDDLRVQYGRLDEPMPTGEGTIRVELNHSDPSILPVGFRLGDNDTRILTVARSLAAEGKDVVLVSKDLPLRVKAASIGLSAEEYRAELVVESGWTGMAEVQVTTEDVETLFETGSADMQEARDLPAHTGLRLLSAKGSALGRVLPDKSVKLVRGDREVFGLHGRSAEQRIALDLLMDPEIGIVSLGGRAGTGKSALALCAGLEAVLERRQHRKVVVFRPLYAVGGQELGYLPGTEGEKMGPWAQAVYDTLGAVTSPEVIEEVLDRGMLEVLPLTHIRGRSLHDAFVIVDEAQSLERGVLLTVLSRIGANSRVVLTHDIAQRDNLRVGRHDGVVAVVEKLKGHPLFAHVTLTRSERSPIAALVTEMLEDITM</sequence>
<keyword evidence="3" id="KW-0547">Nucleotide-binding</keyword>
<dbReference type="Proteomes" id="UP001612741">
    <property type="component" value="Unassembled WGS sequence"/>
</dbReference>
<evidence type="ECO:0000313" key="9">
    <source>
        <dbReference type="EMBL" id="MFI6500503.1"/>
    </source>
</evidence>
<reference evidence="9 10" key="1">
    <citation type="submission" date="2024-10" db="EMBL/GenBank/DDBJ databases">
        <title>The Natural Products Discovery Center: Release of the First 8490 Sequenced Strains for Exploring Actinobacteria Biosynthetic Diversity.</title>
        <authorList>
            <person name="Kalkreuter E."/>
            <person name="Kautsar S.A."/>
            <person name="Yang D."/>
            <person name="Bader C.D."/>
            <person name="Teijaro C.N."/>
            <person name="Fluegel L."/>
            <person name="Davis C.M."/>
            <person name="Simpson J.R."/>
            <person name="Lauterbach L."/>
            <person name="Steele A.D."/>
            <person name="Gui C."/>
            <person name="Meng S."/>
            <person name="Li G."/>
            <person name="Viehrig K."/>
            <person name="Ye F."/>
            <person name="Su P."/>
            <person name="Kiefer A.F."/>
            <person name="Nichols A."/>
            <person name="Cepeda A.J."/>
            <person name="Yan W."/>
            <person name="Fan B."/>
            <person name="Jiang Y."/>
            <person name="Adhikari A."/>
            <person name="Zheng C.-J."/>
            <person name="Schuster L."/>
            <person name="Cowan T.M."/>
            <person name="Smanski M.J."/>
            <person name="Chevrette M.G."/>
            <person name="De Carvalho L.P.S."/>
            <person name="Shen B."/>
        </authorList>
    </citation>
    <scope>NUCLEOTIDE SEQUENCE [LARGE SCALE GENOMIC DNA]</scope>
    <source>
        <strain evidence="9 10">NPDC050545</strain>
    </source>
</reference>
<keyword evidence="6" id="KW-0460">Magnesium</keyword>
<evidence type="ECO:0000256" key="7">
    <source>
        <dbReference type="ARBA" id="ARBA00046345"/>
    </source>
</evidence>
<keyword evidence="4" id="KW-0378">Hydrolase</keyword>
<name>A0ABW7YXD8_9ACTN</name>
<dbReference type="InterPro" id="IPR003714">
    <property type="entry name" value="PhoH"/>
</dbReference>
<evidence type="ECO:0000259" key="8">
    <source>
        <dbReference type="SMART" id="SM00670"/>
    </source>
</evidence>
<dbReference type="RefSeq" id="WP_397084443.1">
    <property type="nucleotide sequence ID" value="NZ_JBITGY010000006.1"/>
</dbReference>